<evidence type="ECO:0000313" key="8">
    <source>
        <dbReference type="Proteomes" id="UP000307074"/>
    </source>
</evidence>
<dbReference type="GO" id="GO:0003677">
    <property type="term" value="F:DNA binding"/>
    <property type="evidence" value="ECO:0007669"/>
    <property type="project" value="UniProtKB-KW"/>
</dbReference>
<dbReference type="CDD" id="cd00592">
    <property type="entry name" value="HTH_MerR-like"/>
    <property type="match status" value="1"/>
</dbReference>
<dbReference type="GeneID" id="56992291"/>
<dbReference type="SMART" id="SM00422">
    <property type="entry name" value="HTH_MERR"/>
    <property type="match status" value="1"/>
</dbReference>
<feature type="domain" description="HTH merR-type" evidence="5">
    <location>
        <begin position="1"/>
        <end position="68"/>
    </location>
</feature>
<evidence type="ECO:0000313" key="6">
    <source>
        <dbReference type="EMBL" id="MBS1010947.1"/>
    </source>
</evidence>
<dbReference type="Pfam" id="PF13411">
    <property type="entry name" value="MerR_1"/>
    <property type="match status" value="1"/>
</dbReference>
<accession>A0A0C1PSC9</accession>
<evidence type="ECO:0000256" key="3">
    <source>
        <dbReference type="ARBA" id="ARBA00023125"/>
    </source>
</evidence>
<evidence type="ECO:0000313" key="9">
    <source>
        <dbReference type="Proteomes" id="UP000676478"/>
    </source>
</evidence>
<proteinExistence type="predicted"/>
<evidence type="ECO:0000259" key="5">
    <source>
        <dbReference type="PROSITE" id="PS50937"/>
    </source>
</evidence>
<dbReference type="InterPro" id="IPR009061">
    <property type="entry name" value="DNA-bd_dom_put_sf"/>
</dbReference>
<dbReference type="InterPro" id="IPR047057">
    <property type="entry name" value="MerR_fam"/>
</dbReference>
<protein>
    <submittedName>
        <fullName evidence="6">MerR family transcriptional regulator</fullName>
    </submittedName>
    <submittedName>
        <fullName evidence="7">Putative transcriptional regulator</fullName>
    </submittedName>
</protein>
<keyword evidence="4" id="KW-0804">Transcription</keyword>
<dbReference type="EMBL" id="CP031198">
    <property type="protein sequence ID" value="QCZ52517.1"/>
    <property type="molecule type" value="Genomic_DNA"/>
</dbReference>
<dbReference type="OrthoDB" id="9806513at2"/>
<sequence length="138" mass="15450">MNTRDFAGKVGCNCSTLRTYERADLLIPQRTATNHRNYTIADLATYRIIHSLRRAGLPLSDIHHILQLRSADVNATCSADTLRFIMGKHSQFIADQHFYTALSGLTDQLSAALTRSTVSRSEVERMIEAIGELDDQVI</sequence>
<evidence type="ECO:0000256" key="2">
    <source>
        <dbReference type="ARBA" id="ARBA00023015"/>
    </source>
</evidence>
<dbReference type="Proteomes" id="UP000676478">
    <property type="component" value="Unassembled WGS sequence"/>
</dbReference>
<dbReference type="Proteomes" id="UP000307074">
    <property type="component" value="Chromosome"/>
</dbReference>
<gene>
    <name evidence="6" type="ORF">JK167_08910</name>
    <name evidence="7" type="ORF">UCCLBBS449_0538</name>
</gene>
<dbReference type="RefSeq" id="WP_021740987.1">
    <property type="nucleotide sequence ID" value="NZ_BJLW01000038.1"/>
</dbReference>
<dbReference type="SUPFAM" id="SSF46955">
    <property type="entry name" value="Putative DNA-binding domain"/>
    <property type="match status" value="1"/>
</dbReference>
<evidence type="ECO:0000256" key="1">
    <source>
        <dbReference type="ARBA" id="ARBA00022491"/>
    </source>
</evidence>
<dbReference type="PANTHER" id="PTHR30204:SF69">
    <property type="entry name" value="MERR-FAMILY TRANSCRIPTIONAL REGULATOR"/>
    <property type="match status" value="1"/>
</dbReference>
<evidence type="ECO:0000313" key="7">
    <source>
        <dbReference type="EMBL" id="QCZ52517.1"/>
    </source>
</evidence>
<keyword evidence="1" id="KW-0678">Repressor</keyword>
<dbReference type="PANTHER" id="PTHR30204">
    <property type="entry name" value="REDOX-CYCLING DRUG-SENSING TRANSCRIPTIONAL ACTIVATOR SOXR"/>
    <property type="match status" value="1"/>
</dbReference>
<dbReference type="InterPro" id="IPR000551">
    <property type="entry name" value="MerR-type_HTH_dom"/>
</dbReference>
<dbReference type="EMBL" id="JAERKF010000010">
    <property type="protein sequence ID" value="MBS1010947.1"/>
    <property type="molecule type" value="Genomic_DNA"/>
</dbReference>
<dbReference type="GO" id="GO:0003700">
    <property type="term" value="F:DNA-binding transcription factor activity"/>
    <property type="evidence" value="ECO:0007669"/>
    <property type="project" value="InterPro"/>
</dbReference>
<dbReference type="PROSITE" id="PS50937">
    <property type="entry name" value="HTH_MERR_2"/>
    <property type="match status" value="1"/>
</dbReference>
<keyword evidence="2" id="KW-0805">Transcription regulation</keyword>
<organism evidence="6 9">
    <name type="scientific">Levilactobacillus brevis</name>
    <name type="common">Lactobacillus brevis</name>
    <dbReference type="NCBI Taxonomy" id="1580"/>
    <lineage>
        <taxon>Bacteria</taxon>
        <taxon>Bacillati</taxon>
        <taxon>Bacillota</taxon>
        <taxon>Bacilli</taxon>
        <taxon>Lactobacillales</taxon>
        <taxon>Lactobacillaceae</taxon>
        <taxon>Levilactobacillus</taxon>
    </lineage>
</organism>
<dbReference type="AlphaFoldDB" id="A0A0C1PSC9"/>
<reference evidence="6" key="3">
    <citation type="submission" date="2022-09" db="EMBL/GenBank/DDBJ databases">
        <title>Genome-inferred correspondence between phylogeny and metabolic traits in the wild Drosophila gut microbiome.</title>
        <authorList>
            <person name="Bueno E."/>
            <person name="Blow F."/>
            <person name="Douglas A.E."/>
        </authorList>
    </citation>
    <scope>NUCLEOTIDE SEQUENCE</scope>
    <source>
        <strain evidence="6">Dm-2019-70</strain>
    </source>
</reference>
<dbReference type="Gene3D" id="1.10.1660.10">
    <property type="match status" value="1"/>
</dbReference>
<name>A0A0C1PSC9_LEVBR</name>
<reference evidence="6" key="2">
    <citation type="submission" date="2020-12" db="EMBL/GenBank/DDBJ databases">
        <authorList>
            <person name="Mcmullen J.G."/>
        </authorList>
    </citation>
    <scope>NUCLEOTIDE SEQUENCE</scope>
    <source>
        <strain evidence="6">Dm-2019-70</strain>
    </source>
</reference>
<reference evidence="7 8" key="1">
    <citation type="submission" date="2018-07" db="EMBL/GenBank/DDBJ databases">
        <authorList>
            <person name="Feyereisen M."/>
        </authorList>
    </citation>
    <scope>NUCLEOTIDE SEQUENCE [LARGE SCALE GENOMIC DNA]</scope>
    <source>
        <strain evidence="7 8">UCCLBBS449</strain>
    </source>
</reference>
<keyword evidence="3" id="KW-0238">DNA-binding</keyword>
<evidence type="ECO:0000256" key="4">
    <source>
        <dbReference type="ARBA" id="ARBA00023163"/>
    </source>
</evidence>